<dbReference type="InterPro" id="IPR033452">
    <property type="entry name" value="GH30_C"/>
</dbReference>
<dbReference type="Gene3D" id="3.20.20.80">
    <property type="entry name" value="Glycosidases"/>
    <property type="match status" value="1"/>
</dbReference>
<dbReference type="PANTHER" id="PTHR11069">
    <property type="entry name" value="GLUCOSYLCERAMIDASE"/>
    <property type="match status" value="1"/>
</dbReference>
<keyword evidence="2" id="KW-0732">Signal</keyword>
<dbReference type="PANTHER" id="PTHR11069:SF23">
    <property type="entry name" value="LYSOSOMAL ACID GLUCOSYLCERAMIDASE"/>
    <property type="match status" value="1"/>
</dbReference>
<sequence>MPVANPQSPDEAQPTWVVTTEAAPWTTAQTPVTITEMDAFPGAFLRLDQPAQEIEGFGICFNELGWDALSRLEAQDREAILREVFAPGVGAGLTVCRMPIGANDFSRDWYSYDETPGDHALEHFSVAHDEQTLIPYIKAAKGHQPELRLWASPWCPPTWMKRNNHYACAAPNPLAAQTRFDNGLSRDNQIAEGEDGFILTEENLETYARYFGAFIDAYRERGIEISMVMPQNEFNSNQVFPACTWTPQGLISFLRHLIPHMESRGVEVFFGTMERADDSLVEAILADPQVGPRIGGVGFQWAGKHALPHIHHGHPELKIYQSEQECGDGRNDWRYARYAWTMMRHYFTHGATVYDYWNLALDEGGVSRWGWSQNSLVVVDPETATARFTHEYYILKHLAGFVRPGARFVPSLSYTGHENILAFLNPDGSVVIASQNDMTTPQELVVGVGDKLVRFEAPADSISTVVVPAGAFTLQGMPI</sequence>
<evidence type="ECO:0000256" key="1">
    <source>
        <dbReference type="ARBA" id="ARBA00005382"/>
    </source>
</evidence>
<evidence type="ECO:0000313" key="7">
    <source>
        <dbReference type="EMBL" id="VEG75747.1"/>
    </source>
</evidence>
<dbReference type="InterPro" id="IPR013780">
    <property type="entry name" value="Glyco_hydro_b"/>
</dbReference>
<feature type="domain" description="Glycosyl hydrolase family 30 TIM-barrel" evidence="5">
    <location>
        <begin position="54"/>
        <end position="166"/>
    </location>
</feature>
<evidence type="ECO:0000256" key="2">
    <source>
        <dbReference type="ARBA" id="ARBA00022729"/>
    </source>
</evidence>
<dbReference type="EMBL" id="LR134363">
    <property type="protein sequence ID" value="VEG75747.1"/>
    <property type="molecule type" value="Genomic_DNA"/>
</dbReference>
<evidence type="ECO:0000259" key="6">
    <source>
        <dbReference type="Pfam" id="PF17189"/>
    </source>
</evidence>
<comment type="similarity">
    <text evidence="1 4">Belongs to the glycosyl hydrolase 30 family.</text>
</comment>
<keyword evidence="4" id="KW-0326">Glycosidase</keyword>
<name>A0A448KFK4_9ACTO</name>
<dbReference type="Proteomes" id="UP000276899">
    <property type="component" value="Chromosome"/>
</dbReference>
<dbReference type="GO" id="GO:0016020">
    <property type="term" value="C:membrane"/>
    <property type="evidence" value="ECO:0007669"/>
    <property type="project" value="GOC"/>
</dbReference>
<organism evidence="7 8">
    <name type="scientific">Actinomyces slackii</name>
    <dbReference type="NCBI Taxonomy" id="52774"/>
    <lineage>
        <taxon>Bacteria</taxon>
        <taxon>Bacillati</taxon>
        <taxon>Actinomycetota</taxon>
        <taxon>Actinomycetes</taxon>
        <taxon>Actinomycetales</taxon>
        <taxon>Actinomycetaceae</taxon>
        <taxon>Actinomyces</taxon>
    </lineage>
</organism>
<proteinExistence type="inferred from homology"/>
<accession>A0A448KFK4</accession>
<dbReference type="Pfam" id="PF17189">
    <property type="entry name" value="Glyco_hydro_30C"/>
    <property type="match status" value="1"/>
</dbReference>
<dbReference type="GO" id="GO:0004348">
    <property type="term" value="F:glucosylceramidase activity"/>
    <property type="evidence" value="ECO:0007669"/>
    <property type="project" value="InterPro"/>
</dbReference>
<dbReference type="STRING" id="1278298.GCA_000428685_02091"/>
<reference evidence="7 8" key="1">
    <citation type="submission" date="2018-12" db="EMBL/GenBank/DDBJ databases">
        <authorList>
            <consortium name="Pathogen Informatics"/>
        </authorList>
    </citation>
    <scope>NUCLEOTIDE SEQUENCE [LARGE SCALE GENOMIC DNA]</scope>
    <source>
        <strain evidence="7 8">NCTC11923</strain>
    </source>
</reference>
<dbReference type="Pfam" id="PF02055">
    <property type="entry name" value="Glyco_hydro_30"/>
    <property type="match status" value="1"/>
</dbReference>
<dbReference type="InterPro" id="IPR001139">
    <property type="entry name" value="Glyco_hydro_30"/>
</dbReference>
<dbReference type="PRINTS" id="PR00843">
    <property type="entry name" value="GLHYDRLASE30"/>
</dbReference>
<dbReference type="AlphaFoldDB" id="A0A448KFK4"/>
<dbReference type="RefSeq" id="WP_051281223.1">
    <property type="nucleotide sequence ID" value="NZ_CBCRWE010000019.1"/>
</dbReference>
<evidence type="ECO:0000256" key="3">
    <source>
        <dbReference type="ARBA" id="ARBA00022801"/>
    </source>
</evidence>
<feature type="domain" description="Glycosyl hydrolase family 30 beta sandwich" evidence="6">
    <location>
        <begin position="420"/>
        <end position="465"/>
    </location>
</feature>
<dbReference type="InterPro" id="IPR033453">
    <property type="entry name" value="Glyco_hydro_30_TIM-barrel"/>
</dbReference>
<protein>
    <submittedName>
        <fullName evidence="7">O-Glycosyl hydrolase</fullName>
    </submittedName>
</protein>
<keyword evidence="8" id="KW-1185">Reference proteome</keyword>
<dbReference type="GO" id="GO:0006680">
    <property type="term" value="P:glucosylceramide catabolic process"/>
    <property type="evidence" value="ECO:0007669"/>
    <property type="project" value="TreeGrafter"/>
</dbReference>
<evidence type="ECO:0000256" key="4">
    <source>
        <dbReference type="RuleBase" id="RU361188"/>
    </source>
</evidence>
<dbReference type="KEGG" id="asla:NCTC11923_02422"/>
<dbReference type="SUPFAM" id="SSF51445">
    <property type="entry name" value="(Trans)glycosidases"/>
    <property type="match status" value="1"/>
</dbReference>
<dbReference type="InterPro" id="IPR017853">
    <property type="entry name" value="GH"/>
</dbReference>
<dbReference type="Gene3D" id="2.60.40.1180">
    <property type="entry name" value="Golgi alpha-mannosidase II"/>
    <property type="match status" value="1"/>
</dbReference>
<gene>
    <name evidence="7" type="ORF">NCTC11923_02422</name>
</gene>
<keyword evidence="3 4" id="KW-0378">Hydrolase</keyword>
<evidence type="ECO:0000259" key="5">
    <source>
        <dbReference type="Pfam" id="PF02055"/>
    </source>
</evidence>
<evidence type="ECO:0000313" key="8">
    <source>
        <dbReference type="Proteomes" id="UP000276899"/>
    </source>
</evidence>